<dbReference type="STRING" id="139420.A0A371DXJ7"/>
<feature type="compositionally biased region" description="Basic and acidic residues" evidence="1">
    <location>
        <begin position="119"/>
        <end position="132"/>
    </location>
</feature>
<feature type="compositionally biased region" description="Polar residues" evidence="1">
    <location>
        <begin position="169"/>
        <end position="182"/>
    </location>
</feature>
<reference evidence="2 3" key="1">
    <citation type="journal article" date="2018" name="Biotechnol. Biofuels">
        <title>Integrative visual omics of the white-rot fungus Polyporus brumalis exposes the biotechnological potential of its oxidative enzymes for delignifying raw plant biomass.</title>
        <authorList>
            <person name="Miyauchi S."/>
            <person name="Rancon A."/>
            <person name="Drula E."/>
            <person name="Hage H."/>
            <person name="Chaduli D."/>
            <person name="Favel A."/>
            <person name="Grisel S."/>
            <person name="Henrissat B."/>
            <person name="Herpoel-Gimbert I."/>
            <person name="Ruiz-Duenas F.J."/>
            <person name="Chevret D."/>
            <person name="Hainaut M."/>
            <person name="Lin J."/>
            <person name="Wang M."/>
            <person name="Pangilinan J."/>
            <person name="Lipzen A."/>
            <person name="Lesage-Meessen L."/>
            <person name="Navarro D."/>
            <person name="Riley R."/>
            <person name="Grigoriev I.V."/>
            <person name="Zhou S."/>
            <person name="Raouche S."/>
            <person name="Rosso M.N."/>
        </authorList>
    </citation>
    <scope>NUCLEOTIDE SEQUENCE [LARGE SCALE GENOMIC DNA]</scope>
    <source>
        <strain evidence="2 3">BRFM 1820</strain>
    </source>
</reference>
<protein>
    <submittedName>
        <fullName evidence="2">Uncharacterized protein</fullName>
    </submittedName>
</protein>
<dbReference type="Gene3D" id="1.20.5.340">
    <property type="match status" value="1"/>
</dbReference>
<gene>
    <name evidence="2" type="ORF">OH76DRAFT_23669</name>
</gene>
<feature type="region of interest" description="Disordered" evidence="1">
    <location>
        <begin position="98"/>
        <end position="303"/>
    </location>
</feature>
<feature type="compositionally biased region" description="Polar residues" evidence="1">
    <location>
        <begin position="133"/>
        <end position="160"/>
    </location>
</feature>
<evidence type="ECO:0000313" key="3">
    <source>
        <dbReference type="Proteomes" id="UP000256964"/>
    </source>
</evidence>
<feature type="region of interest" description="Disordered" evidence="1">
    <location>
        <begin position="575"/>
        <end position="606"/>
    </location>
</feature>
<evidence type="ECO:0000256" key="1">
    <source>
        <dbReference type="SAM" id="MobiDB-lite"/>
    </source>
</evidence>
<dbReference type="EMBL" id="KZ857379">
    <property type="protein sequence ID" value="RDX57236.1"/>
    <property type="molecule type" value="Genomic_DNA"/>
</dbReference>
<dbReference type="Proteomes" id="UP000256964">
    <property type="component" value="Unassembled WGS sequence"/>
</dbReference>
<feature type="region of interest" description="Disordered" evidence="1">
    <location>
        <begin position="658"/>
        <end position="680"/>
    </location>
</feature>
<feature type="compositionally biased region" description="Polar residues" evidence="1">
    <location>
        <begin position="287"/>
        <end position="296"/>
    </location>
</feature>
<keyword evidence="3" id="KW-1185">Reference proteome</keyword>
<feature type="compositionally biased region" description="Polar residues" evidence="1">
    <location>
        <begin position="222"/>
        <end position="242"/>
    </location>
</feature>
<name>A0A371DXJ7_9APHY</name>
<feature type="compositionally biased region" description="Acidic residues" evidence="1">
    <location>
        <begin position="579"/>
        <end position="605"/>
    </location>
</feature>
<feature type="compositionally biased region" description="Polar residues" evidence="1">
    <location>
        <begin position="255"/>
        <end position="269"/>
    </location>
</feature>
<proteinExistence type="predicted"/>
<sequence length="958" mass="106310">MATPETYGRNRQSIADLEQDLYDIFQDHPQCSYNDSDEPVIPGDALVDVLRTFSRNHNAAELMTRDEEEQLTSLLASTPGLQVTPQVLLQFIAMQTTMEPRQSPDDSPPPDASPDADQDERGRSEDRDEDGINSRSSSRDSTATYYRSSSRGPQTPQDSVFDSGRRQRTTPLKNNAPPSTWSRRPPPRRRKSDAGHSRASSDSESGTSAPSAFARTPGRSRAPSNPVSPTITSPQLAKSMSSPPFGATHSRPHSRAQSQPQGHFNSFNADNYPGSSPEREHDHRQTGLMSPPQSDVSFDDEQPSFHEQLNSLQMPRKDSDSDSDSDIDEVFLGLVMDRSAASSTVSMDMEQRLDALQRLNTDLGRKLVEAERTLQNRLADHEQELEEMQIRLEEARSELSATKREEKELRSKERQNSTQIGALESEVAKLQKSLDTARGSYQSLQKQYLEQCSEAERMRNSLRRRDQEIKDMKEAANLQSLEAQKWMREQATYEERIAILEGEISMAQQAAEQLDEQKQENMMLKETIDRMRFDMDELRNSANSEGGTGSGRTSVYGSVSKSLGAELLSKMQDAKWDMEGDEDEDEESSTEHEVDPEEEDTESEDYVQTIITRTKRVGNHVTWFDQPDNVDCDDLQKVPSRAKRLETLKIDELKEYSDTGTQHESDEFTSSSGIQTDPPPRILTASFSVQTEEAPVSTMFTQTEPEPEPIPPPVVITVEREVQTDEVQPEASTSGQTTEDEDDALASSSSTLLPPTPKAKHDHLLPHGHDLPPAYDKVTGEDLAVRVANETIKAWHPGLTLPIGPLVGGISEEAIEDWKALKEELGVECTAIDKLVEESARSAQPPRSSREKRRKSSRFYNIYNTYVYGDPDGGSLGSGQLLICLGASALVAFLMGQAMAPQYAVPGGATYYDRAAWASFNSMQAAGEGFSGDGSAAVWSFLGRLGGDAARTLRGWPT</sequence>
<dbReference type="OrthoDB" id="432685at2759"/>
<feature type="compositionally biased region" description="Basic and acidic residues" evidence="1">
    <location>
        <begin position="396"/>
        <end position="415"/>
    </location>
</feature>
<evidence type="ECO:0000313" key="2">
    <source>
        <dbReference type="EMBL" id="RDX57236.1"/>
    </source>
</evidence>
<accession>A0A371DXJ7</accession>
<feature type="region of interest" description="Disordered" evidence="1">
    <location>
        <begin position="396"/>
        <end position="420"/>
    </location>
</feature>
<dbReference type="AlphaFoldDB" id="A0A371DXJ7"/>
<feature type="compositionally biased region" description="Basic and acidic residues" evidence="1">
    <location>
        <begin position="192"/>
        <end position="201"/>
    </location>
</feature>
<organism evidence="2 3">
    <name type="scientific">Lentinus brumalis</name>
    <dbReference type="NCBI Taxonomy" id="2498619"/>
    <lineage>
        <taxon>Eukaryota</taxon>
        <taxon>Fungi</taxon>
        <taxon>Dikarya</taxon>
        <taxon>Basidiomycota</taxon>
        <taxon>Agaricomycotina</taxon>
        <taxon>Agaricomycetes</taxon>
        <taxon>Polyporales</taxon>
        <taxon>Polyporaceae</taxon>
        <taxon>Lentinus</taxon>
    </lineage>
</organism>
<feature type="region of interest" description="Disordered" evidence="1">
    <location>
        <begin position="723"/>
        <end position="766"/>
    </location>
</feature>